<protein>
    <submittedName>
        <fullName evidence="1">Uncharacterized protein</fullName>
    </submittedName>
</protein>
<name>A0A8H3B671_9AGAM</name>
<proteinExistence type="predicted"/>
<evidence type="ECO:0000313" key="2">
    <source>
        <dbReference type="Proteomes" id="UP000663841"/>
    </source>
</evidence>
<dbReference type="Proteomes" id="UP000663841">
    <property type="component" value="Unassembled WGS sequence"/>
</dbReference>
<gene>
    <name evidence="1" type="ORF">RDB_LOCUS120632</name>
</gene>
<organism evidence="1 2">
    <name type="scientific">Rhizoctonia solani</name>
    <dbReference type="NCBI Taxonomy" id="456999"/>
    <lineage>
        <taxon>Eukaryota</taxon>
        <taxon>Fungi</taxon>
        <taxon>Dikarya</taxon>
        <taxon>Basidiomycota</taxon>
        <taxon>Agaricomycotina</taxon>
        <taxon>Agaricomycetes</taxon>
        <taxon>Cantharellales</taxon>
        <taxon>Ceratobasidiaceae</taxon>
        <taxon>Rhizoctonia</taxon>
    </lineage>
</organism>
<dbReference type="AlphaFoldDB" id="A0A8H3B671"/>
<sequence>MFYTNKALADRLKVPVKAKDHAASRAIALSAIEEICTLSHRTVEPTAYSNIIDNITLSKLESILELTRFPDEYENLALPMTLIFALNTCLLKYAEVWDETIFLIEFKRANQRLLCFWDRSAQIILQEALYYDLEKKKASSFQSNPPRRWSIPYFDQGKLDKLLSVLHSDRKNLLIALRDTGSLGLSALFFIMRKHIETKRPSMSTAEYMEKVFLPYCRISYRYQVVLPDLGPERFVSRALFPVDTKGLSDKIFIDTDDSRNIPRAYIYSVQSPGYRGNLIFADGMPLNFIMLHEISGCEDLIPDMFEATIRVLWDILLIDCAQVQTLDHYVRCVMYNFCCILSHLKTEIKHSRTIEHSWIYKLADKIIENDVVGLILRSTLLKSTSESDDSEWARLEDSMLLLEINKMCQNPRCPAPFKAGITNARAKRVCTDGTYCSSRCMDMDRMDSFPA</sequence>
<reference evidence="1" key="1">
    <citation type="submission" date="2021-01" db="EMBL/GenBank/DDBJ databases">
        <authorList>
            <person name="Kaushik A."/>
        </authorList>
    </citation>
    <scope>NUCLEOTIDE SEQUENCE</scope>
    <source>
        <strain evidence="1">AG3-T5</strain>
    </source>
</reference>
<comment type="caution">
    <text evidence="1">The sequence shown here is derived from an EMBL/GenBank/DDBJ whole genome shotgun (WGS) entry which is preliminary data.</text>
</comment>
<accession>A0A8H3B671</accession>
<evidence type="ECO:0000313" key="1">
    <source>
        <dbReference type="EMBL" id="CAE6448683.1"/>
    </source>
</evidence>
<dbReference type="EMBL" id="CAJMWW010000127">
    <property type="protein sequence ID" value="CAE6448683.1"/>
    <property type="molecule type" value="Genomic_DNA"/>
</dbReference>